<dbReference type="OrthoDB" id="3271284at2759"/>
<evidence type="ECO:0000256" key="1">
    <source>
        <dbReference type="SAM" id="MobiDB-lite"/>
    </source>
</evidence>
<dbReference type="HOGENOM" id="CLU_010708_0_0_1"/>
<feature type="region of interest" description="Disordered" evidence="1">
    <location>
        <begin position="324"/>
        <end position="628"/>
    </location>
</feature>
<feature type="compositionally biased region" description="Basic and acidic residues" evidence="1">
    <location>
        <begin position="438"/>
        <end position="449"/>
    </location>
</feature>
<reference evidence="3" key="1">
    <citation type="journal article" date="2014" name="Proc. Natl. Acad. Sci. U.S.A.">
        <title>Extensive sampling of basidiomycete genomes demonstrates inadequacy of the white-rot/brown-rot paradigm for wood decay fungi.</title>
        <authorList>
            <person name="Riley R."/>
            <person name="Salamov A.A."/>
            <person name="Brown D.W."/>
            <person name="Nagy L.G."/>
            <person name="Floudas D."/>
            <person name="Held B.W."/>
            <person name="Levasseur A."/>
            <person name="Lombard V."/>
            <person name="Morin E."/>
            <person name="Otillar R."/>
            <person name="Lindquist E.A."/>
            <person name="Sun H."/>
            <person name="LaButti K.M."/>
            <person name="Schmutz J."/>
            <person name="Jabbour D."/>
            <person name="Luo H."/>
            <person name="Baker S.E."/>
            <person name="Pisabarro A.G."/>
            <person name="Walton J.D."/>
            <person name="Blanchette R.A."/>
            <person name="Henrissat B."/>
            <person name="Martin F."/>
            <person name="Cullen D."/>
            <person name="Hibbett D.S."/>
            <person name="Grigoriev I.V."/>
        </authorList>
    </citation>
    <scope>NUCLEOTIDE SEQUENCE [LARGE SCALE GENOMIC DNA]</scope>
    <source>
        <strain evidence="3">FD-172 SS1</strain>
    </source>
</reference>
<feature type="compositionally biased region" description="Polar residues" evidence="1">
    <location>
        <begin position="589"/>
        <end position="600"/>
    </location>
</feature>
<dbReference type="STRING" id="930990.A0A067LWG7"/>
<keyword evidence="3" id="KW-1185">Reference proteome</keyword>
<gene>
    <name evidence="2" type="ORF">BOTBODRAFT_192352</name>
</gene>
<feature type="compositionally biased region" description="Polar residues" evidence="1">
    <location>
        <begin position="510"/>
        <end position="519"/>
    </location>
</feature>
<proteinExistence type="predicted"/>
<dbReference type="Proteomes" id="UP000027195">
    <property type="component" value="Unassembled WGS sequence"/>
</dbReference>
<feature type="region of interest" description="Disordered" evidence="1">
    <location>
        <begin position="824"/>
        <end position="867"/>
    </location>
</feature>
<feature type="compositionally biased region" description="Polar residues" evidence="1">
    <location>
        <begin position="399"/>
        <end position="410"/>
    </location>
</feature>
<evidence type="ECO:0000313" key="2">
    <source>
        <dbReference type="EMBL" id="KDQ07529.1"/>
    </source>
</evidence>
<feature type="compositionally biased region" description="Polar residues" evidence="1">
    <location>
        <begin position="198"/>
        <end position="207"/>
    </location>
</feature>
<evidence type="ECO:0000313" key="3">
    <source>
        <dbReference type="Proteomes" id="UP000027195"/>
    </source>
</evidence>
<feature type="compositionally biased region" description="Low complexity" evidence="1">
    <location>
        <begin position="605"/>
        <end position="619"/>
    </location>
</feature>
<dbReference type="InParanoid" id="A0A067LWG7"/>
<feature type="compositionally biased region" description="Low complexity" evidence="1">
    <location>
        <begin position="832"/>
        <end position="862"/>
    </location>
</feature>
<name>A0A067LWG7_BOTB1</name>
<sequence>MPTFSSLRIRPRRSRKTLRPQTPPSPGSFYSPNSPGWDASEQDLVIDSGISFDPPVNPSQSAIDIRHEAAGVSNAYQDHGVNQLPGQDGSLITLSDPEAKTQPLTDERDIHSPGSQSSVEKYEALDELNELGHPNGSSLMGRRAPPAPIMIPDAQPYQRSVVVDHSSTIIPAHPLTSGNALSNTSMGHHRSSPVIGPNSESPMHSGSTGDALLPTFVLQDRPSMYLTPSQVIQDSATLPPEPPTRPSMRVRSATVSNMLQHDRLQDLREGPSVLPAPHKFLKRSISTTSIFTASSAGSPSLFRQKIDQSLAHLKGGFRSSQRVDCIPEVPYTPRPSMGDSGPESYSLPPAQPKVRGVSSAHQSPSSELESLFPSHPSSPVTEMHPAHHHATFMDDDPYSSASSVGPSPNTLRRRSSKGLKSASSFSPLTTLVNKIKKPRNESPARERSSSETQPNAESFLAAGQPRRTLSRPQSLHKAASMSNISTQSLGHPTFGSSYPRKKNFFPSLDMTETTNQHPQSWALKPPQEPLDTAFPQTPRAYSPMSIRLDSPTDTPVFDYPELPPMSIGRARLSSQSRRQSASQQQSGRPSTDTNTTGPSTDESRSSFASTASSKSSAPAQTLPPTPSFETIPIRWKGLTMEAAKWTFSSKELQAIAARAIRQSAEESSIRLLPLEVLDADLPEETERLELLRDDIKTKYKAQIRRRRLLMRSLSLYIDGSDVDTARRLSEELSQASVTCDQLCEDLFLVTDQLSQIARLRDHHSGSALAMALRKLNTSFIRSAAEVCDLTIQLATLEAERDEAWATAEIVERELDGFKLRYRDASTSTTPESSTKVDSAQSSSKSSRVSAARKTSARASKASLRMSMSQRSAARLSVGSLRYGNVLFPQSPGLSAPSGPSDDVPPVPVVPTNISSENLRSRIRVDSATPSSRLLSTPSSASRAMIHAQNDLLEILGMSLQDITGTLRRRKSLSDAGTPLDPDMPFSPRLNGFQTFPSPSPLSRSEFGEQGLRRVSSAGSLLPETKLTTQRYEGMIDGPNALFSMFTLPFEED</sequence>
<feature type="compositionally biased region" description="Polar residues" evidence="1">
    <location>
        <begin position="480"/>
        <end position="496"/>
    </location>
</feature>
<organism evidence="2 3">
    <name type="scientific">Botryobasidium botryosum (strain FD-172 SS1)</name>
    <dbReference type="NCBI Taxonomy" id="930990"/>
    <lineage>
        <taxon>Eukaryota</taxon>
        <taxon>Fungi</taxon>
        <taxon>Dikarya</taxon>
        <taxon>Basidiomycota</taxon>
        <taxon>Agaricomycotina</taxon>
        <taxon>Agaricomycetes</taxon>
        <taxon>Cantharellales</taxon>
        <taxon>Botryobasidiaceae</taxon>
        <taxon>Botryobasidium</taxon>
    </lineage>
</organism>
<feature type="region of interest" description="Disordered" evidence="1">
    <location>
        <begin position="184"/>
        <end position="207"/>
    </location>
</feature>
<dbReference type="EMBL" id="KL198105">
    <property type="protein sequence ID" value="KDQ07529.1"/>
    <property type="molecule type" value="Genomic_DNA"/>
</dbReference>
<feature type="compositionally biased region" description="Basic residues" evidence="1">
    <location>
        <begin position="9"/>
        <end position="18"/>
    </location>
</feature>
<feature type="compositionally biased region" description="Low complexity" evidence="1">
    <location>
        <begin position="568"/>
        <end position="588"/>
    </location>
</feature>
<feature type="compositionally biased region" description="Low complexity" evidence="1">
    <location>
        <begin position="363"/>
        <end position="379"/>
    </location>
</feature>
<feature type="region of interest" description="Disordered" evidence="1">
    <location>
        <begin position="1"/>
        <end position="42"/>
    </location>
</feature>
<accession>A0A067LWG7</accession>
<dbReference type="AlphaFoldDB" id="A0A067LWG7"/>
<protein>
    <submittedName>
        <fullName evidence="2">Uncharacterized protein</fullName>
    </submittedName>
</protein>